<dbReference type="GeneID" id="77933531"/>
<reference evidence="1 2" key="1">
    <citation type="submission" date="2021-06" db="EMBL/GenBank/DDBJ databases">
        <authorList>
            <person name="Chen R."/>
            <person name="Qin H."/>
            <person name="He S."/>
            <person name="Han P."/>
            <person name="Xu F."/>
            <person name="Sun H."/>
            <person name="Fan H."/>
            <person name="Tong Y."/>
        </authorList>
    </citation>
    <scope>NUCLEOTIDE SEQUENCE [LARGE SCALE GENOMIC DNA]</scope>
</reference>
<evidence type="ECO:0000313" key="1">
    <source>
        <dbReference type="EMBL" id="UAW01177.1"/>
    </source>
</evidence>
<dbReference type="Proteomes" id="UP000828026">
    <property type="component" value="Segment"/>
</dbReference>
<protein>
    <submittedName>
        <fullName evidence="1">Uncharacterized protein</fullName>
    </submittedName>
</protein>
<dbReference type="KEGG" id="vg:77933531"/>
<proteinExistence type="predicted"/>
<dbReference type="RefSeq" id="YP_010657612.1">
    <property type="nucleotide sequence ID" value="NC_070848.1"/>
</dbReference>
<keyword evidence="2" id="KW-1185">Reference proteome</keyword>
<evidence type="ECO:0000313" key="2">
    <source>
        <dbReference type="Proteomes" id="UP000828026"/>
    </source>
</evidence>
<organism evidence="1 2">
    <name type="scientific">Vibrio phage BUCT194</name>
    <dbReference type="NCBI Taxonomy" id="2859072"/>
    <lineage>
        <taxon>Viruses</taxon>
        <taxon>Duplodnaviria</taxon>
        <taxon>Heunggongvirae</taxon>
        <taxon>Uroviricota</taxon>
        <taxon>Caudoviricetes</taxon>
        <taxon>Schitoviridae</taxon>
        <taxon>Varunavirus</taxon>
        <taxon>Varunavirus BUCT194</taxon>
    </lineage>
</organism>
<accession>A0AAE8XFP7</accession>
<name>A0AAE8XFP7_9CAUD</name>
<dbReference type="EMBL" id="MZ447858">
    <property type="protein sequence ID" value="UAW01177.1"/>
    <property type="molecule type" value="Genomic_DNA"/>
</dbReference>
<sequence>MVLVNTYYRTGSNKTARIIYRRTTIFSNFNEVFPSLEIDKEDGVHTYRQNIETEFYTQHEVKK</sequence>